<dbReference type="AlphaFoldDB" id="A0AAP6ZWR0"/>
<dbReference type="EMBL" id="JABFOR010000006">
    <property type="protein sequence ID" value="NOJ70325.1"/>
    <property type="molecule type" value="Genomic_DNA"/>
</dbReference>
<sequence length="140" mass="16173">MRSCEIRQGVMRRVREYFPDIPVLEAEERTDEQAPCLVVKLVRGERTRVGERRFQARAAFEVDYYPDGKTASVHDVADGLYDALELIEAGGGLCRGTGLKHEIVERKLRFQVQYEYMLARSREEESKMNAMKQEGCIRDV</sequence>
<comment type="caution">
    <text evidence="1">The sequence shown here is derived from an EMBL/GenBank/DDBJ whole genome shotgun (WGS) entry which is preliminary data.</text>
</comment>
<protein>
    <recommendedName>
        <fullName evidence="3">Phage protein</fullName>
    </recommendedName>
</protein>
<evidence type="ECO:0000313" key="2">
    <source>
        <dbReference type="Proteomes" id="UP000552038"/>
    </source>
</evidence>
<reference evidence="1 2" key="1">
    <citation type="submission" date="2020-05" db="EMBL/GenBank/DDBJ databases">
        <title>Whole genome sequencing and identification of novel metabolites from Paenibacillus alvei strain JR949.</title>
        <authorList>
            <person name="Rajendhran J."/>
            <person name="Sree Pranav P."/>
            <person name="Mahalakshmi B."/>
            <person name="Karthikeyan R."/>
        </authorList>
    </citation>
    <scope>NUCLEOTIDE SEQUENCE [LARGE SCALE GENOMIC DNA]</scope>
    <source>
        <strain evidence="1 2">JR949</strain>
    </source>
</reference>
<organism evidence="1 2">
    <name type="scientific">Paenibacillus alvei</name>
    <name type="common">Bacillus alvei</name>
    <dbReference type="NCBI Taxonomy" id="44250"/>
    <lineage>
        <taxon>Bacteria</taxon>
        <taxon>Bacillati</taxon>
        <taxon>Bacillota</taxon>
        <taxon>Bacilli</taxon>
        <taxon>Bacillales</taxon>
        <taxon>Paenibacillaceae</taxon>
        <taxon>Paenibacillus</taxon>
    </lineage>
</organism>
<name>A0AAP6ZWR0_PAEAL</name>
<gene>
    <name evidence="1" type="ORF">HMI46_07135</name>
</gene>
<dbReference type="Pfam" id="PF20765">
    <property type="entry name" value="Phage_tail_terminator_8"/>
    <property type="match status" value="1"/>
</dbReference>
<evidence type="ECO:0008006" key="3">
    <source>
        <dbReference type="Google" id="ProtNLM"/>
    </source>
</evidence>
<dbReference type="InterPro" id="IPR049254">
    <property type="entry name" value="Phage_tail_terminator"/>
</dbReference>
<dbReference type="RefSeq" id="WP_171415818.1">
    <property type="nucleotide sequence ID" value="NZ_JABFOR010000006.1"/>
</dbReference>
<evidence type="ECO:0000313" key="1">
    <source>
        <dbReference type="EMBL" id="NOJ70325.1"/>
    </source>
</evidence>
<proteinExistence type="predicted"/>
<accession>A0AAP6ZWR0</accession>
<dbReference type="Proteomes" id="UP000552038">
    <property type="component" value="Unassembled WGS sequence"/>
</dbReference>